<evidence type="ECO:0000313" key="1">
    <source>
        <dbReference type="EMBL" id="KFD52129.1"/>
    </source>
</evidence>
<dbReference type="Proteomes" id="UP000030764">
    <property type="component" value="Unassembled WGS sequence"/>
</dbReference>
<proteinExistence type="predicted"/>
<organism evidence="1 2">
    <name type="scientific">Trichuris suis</name>
    <name type="common">pig whipworm</name>
    <dbReference type="NCBI Taxonomy" id="68888"/>
    <lineage>
        <taxon>Eukaryota</taxon>
        <taxon>Metazoa</taxon>
        <taxon>Ecdysozoa</taxon>
        <taxon>Nematoda</taxon>
        <taxon>Enoplea</taxon>
        <taxon>Dorylaimia</taxon>
        <taxon>Trichinellida</taxon>
        <taxon>Trichuridae</taxon>
        <taxon>Trichuris</taxon>
    </lineage>
</organism>
<sequence length="151" mass="17299">MLREQDCLTEWPAQSLQTLSSSGFPQSAACTTVAKTKSERAVRVGNSVLAHEMLQVIWLPEVGIVRIEMCNYKEKKQKNVDCMELFWMVRMAFGHWLLRGESELHQPVYAALLVSPGFANLHECDGPMLRNFPSHNGTSDETFKRLRRFKK</sequence>
<protein>
    <submittedName>
        <fullName evidence="1">Uncharacterized protein</fullName>
    </submittedName>
</protein>
<dbReference type="AlphaFoldDB" id="A0A085M4I3"/>
<name>A0A085M4I3_9BILA</name>
<evidence type="ECO:0000313" key="2">
    <source>
        <dbReference type="Proteomes" id="UP000030764"/>
    </source>
</evidence>
<keyword evidence="2" id="KW-1185">Reference proteome</keyword>
<gene>
    <name evidence="1" type="ORF">M513_06974</name>
</gene>
<reference evidence="1 2" key="1">
    <citation type="journal article" date="2014" name="Nat. Genet.">
        <title>Genome and transcriptome of the porcine whipworm Trichuris suis.</title>
        <authorList>
            <person name="Jex A.R."/>
            <person name="Nejsum P."/>
            <person name="Schwarz E.M."/>
            <person name="Hu L."/>
            <person name="Young N.D."/>
            <person name="Hall R.S."/>
            <person name="Korhonen P.K."/>
            <person name="Liao S."/>
            <person name="Thamsborg S."/>
            <person name="Xia J."/>
            <person name="Xu P."/>
            <person name="Wang S."/>
            <person name="Scheerlinck J.P."/>
            <person name="Hofmann A."/>
            <person name="Sternberg P.W."/>
            <person name="Wang J."/>
            <person name="Gasser R.B."/>
        </authorList>
    </citation>
    <scope>NUCLEOTIDE SEQUENCE [LARGE SCALE GENOMIC DNA]</scope>
    <source>
        <strain evidence="1">DCEP-RM93M</strain>
    </source>
</reference>
<dbReference type="EMBL" id="KL363231">
    <property type="protein sequence ID" value="KFD52129.1"/>
    <property type="molecule type" value="Genomic_DNA"/>
</dbReference>
<accession>A0A085M4I3</accession>